<reference evidence="6" key="1">
    <citation type="submission" date="2022-08" db="UniProtKB">
        <authorList>
            <consortium name="EnsemblMetazoa"/>
        </authorList>
    </citation>
    <scope>IDENTIFICATION</scope>
    <source>
        <strain evidence="6">Israel</strain>
    </source>
</reference>
<dbReference type="GO" id="GO:0061598">
    <property type="term" value="F:molybdopterin adenylyltransferase activity"/>
    <property type="evidence" value="ECO:0007669"/>
    <property type="project" value="UniProtKB-UniRule"/>
</dbReference>
<dbReference type="PANTHER" id="PTHR10192">
    <property type="entry name" value="MOLYBDOPTERIN BIOSYNTHESIS PROTEIN"/>
    <property type="match status" value="1"/>
</dbReference>
<dbReference type="InterPro" id="IPR001453">
    <property type="entry name" value="MoaB/Mog_dom"/>
</dbReference>
<dbReference type="GO" id="GO:0005829">
    <property type="term" value="C:cytosol"/>
    <property type="evidence" value="ECO:0007669"/>
    <property type="project" value="TreeGrafter"/>
</dbReference>
<keyword evidence="4" id="KW-0460">Magnesium</keyword>
<dbReference type="GO" id="GO:0097112">
    <property type="term" value="P:gamma-aminobutyric acid receptor clustering"/>
    <property type="evidence" value="ECO:0007669"/>
    <property type="project" value="TreeGrafter"/>
</dbReference>
<keyword evidence="4" id="KW-0479">Metal-binding</keyword>
<dbReference type="Proteomes" id="UP000092462">
    <property type="component" value="Unassembled WGS sequence"/>
</dbReference>
<dbReference type="SMART" id="SM00852">
    <property type="entry name" value="MoCF_biosynth"/>
    <property type="match status" value="1"/>
</dbReference>
<comment type="catalytic activity">
    <reaction evidence="4">
        <text>adenylyl-molybdopterin + molybdate = Mo-molybdopterin + AMP + H(+)</text>
        <dbReference type="Rhea" id="RHEA:35047"/>
        <dbReference type="ChEBI" id="CHEBI:15378"/>
        <dbReference type="ChEBI" id="CHEBI:36264"/>
        <dbReference type="ChEBI" id="CHEBI:62727"/>
        <dbReference type="ChEBI" id="CHEBI:71302"/>
        <dbReference type="ChEBI" id="CHEBI:456215"/>
    </reaction>
</comment>
<dbReference type="SUPFAM" id="SSF63882">
    <property type="entry name" value="MoeA N-terminal region -like"/>
    <property type="match status" value="2"/>
</dbReference>
<dbReference type="EC" id="2.7.7.75" evidence="3"/>
<comment type="function">
    <text evidence="4">Catalyzes two steps in the biosynthesis of the molybdenum cofactor. In the first step, molybdopterin is adenylated. Subsequently, molybdate is inserted into adenylated molybdopterin and AMP is released.</text>
</comment>
<dbReference type="EnsemblMetazoa" id="PPAI003552-RA">
    <property type="protein sequence ID" value="PPAI003552-PA"/>
    <property type="gene ID" value="PPAI003552"/>
</dbReference>
<evidence type="ECO:0000256" key="2">
    <source>
        <dbReference type="ARBA" id="ARBA00008339"/>
    </source>
</evidence>
<dbReference type="SUPFAM" id="SSF53218">
    <property type="entry name" value="Molybdenum cofactor biosynthesis proteins"/>
    <property type="match status" value="1"/>
</dbReference>
<keyword evidence="4" id="KW-0500">Molybdenum</keyword>
<dbReference type="GO" id="GO:0099634">
    <property type="term" value="C:postsynaptic specialization membrane"/>
    <property type="evidence" value="ECO:0007669"/>
    <property type="project" value="GOC"/>
</dbReference>
<comment type="catalytic activity">
    <reaction evidence="4">
        <text>molybdopterin + ATP + H(+) = adenylyl-molybdopterin + diphosphate</text>
        <dbReference type="Rhea" id="RHEA:31331"/>
        <dbReference type="ChEBI" id="CHEBI:15378"/>
        <dbReference type="ChEBI" id="CHEBI:30616"/>
        <dbReference type="ChEBI" id="CHEBI:33019"/>
        <dbReference type="ChEBI" id="CHEBI:58698"/>
        <dbReference type="ChEBI" id="CHEBI:62727"/>
    </reaction>
</comment>
<keyword evidence="4" id="KW-0501">Molybdenum cofactor biosynthesis</keyword>
<dbReference type="GO" id="GO:0072579">
    <property type="term" value="P:glycine receptor clustering"/>
    <property type="evidence" value="ECO:0007669"/>
    <property type="project" value="TreeGrafter"/>
</dbReference>
<protein>
    <recommendedName>
        <fullName evidence="3">molybdopterin adenylyltransferase</fullName>
        <ecNumber evidence="3">2.7.7.75</ecNumber>
    </recommendedName>
</protein>
<keyword evidence="4" id="KW-0808">Transferase</keyword>
<comment type="similarity">
    <text evidence="4">Belongs to the MoeA family.</text>
</comment>
<comment type="cofactor">
    <cofactor evidence="4">
        <name>Mg(2+)</name>
        <dbReference type="ChEBI" id="CHEBI:18420"/>
    </cofactor>
</comment>
<comment type="pathway">
    <text evidence="4">Cofactor biosynthesis; molybdopterin biosynthesis.</text>
</comment>
<keyword evidence="7" id="KW-1185">Reference proteome</keyword>
<dbReference type="InterPro" id="IPR036135">
    <property type="entry name" value="MoeA_linker/N_sf"/>
</dbReference>
<dbReference type="Pfam" id="PF03453">
    <property type="entry name" value="MoeA_N"/>
    <property type="match status" value="1"/>
</dbReference>
<dbReference type="GO" id="GO:0007529">
    <property type="term" value="P:establishment of synaptic specificity at neuromuscular junction"/>
    <property type="evidence" value="ECO:0007669"/>
    <property type="project" value="TreeGrafter"/>
</dbReference>
<dbReference type="GO" id="GO:0098970">
    <property type="term" value="P:postsynaptic neurotransmitter receptor diffusion trapping"/>
    <property type="evidence" value="ECO:0007669"/>
    <property type="project" value="TreeGrafter"/>
</dbReference>
<dbReference type="EMBL" id="AJVK01027044">
    <property type="status" value="NOT_ANNOTATED_CDS"/>
    <property type="molecule type" value="Genomic_DNA"/>
</dbReference>
<dbReference type="InterPro" id="IPR038987">
    <property type="entry name" value="MoeA-like"/>
</dbReference>
<evidence type="ECO:0000256" key="1">
    <source>
        <dbReference type="ARBA" id="ARBA00007589"/>
    </source>
</evidence>
<dbReference type="GO" id="GO:0006777">
    <property type="term" value="P:Mo-molybdopterin cofactor biosynthetic process"/>
    <property type="evidence" value="ECO:0007669"/>
    <property type="project" value="UniProtKB-UniRule"/>
</dbReference>
<feature type="domain" description="MoaB/Mog" evidence="5">
    <location>
        <begin position="121"/>
        <end position="232"/>
    </location>
</feature>
<proteinExistence type="inferred from homology"/>
<dbReference type="Gene3D" id="3.40.980.10">
    <property type="entry name" value="MoaB/Mog-like domain"/>
    <property type="match status" value="1"/>
</dbReference>
<sequence length="283" mass="30840">MLTLDSPEVQRTSSPQTPCRLNVDFPIDACFKINTGAPLPHYADAVVQVEDTKLLEMDGDQEVFIEILTIPEKNTDIRQIGSDIAKGDVLFSNTPPLCAGKLALAASIGTSLPQETPIKIAIVSTGDEIVQTGEELKDGQIYDSNTPMLKKLLEDFGFHVNCTEIARDTFDGLKETLERMFEQNSFVICSGGVSMGDRDFVKSVLKEMQMDILFGLVRKDFNGLILSLVADRKTCSWIKSPVNLPPFRASIKDGYAVKSSGGGGKKRVLGSVSAGNPTDDKYN</sequence>
<dbReference type="GO" id="GO:0061599">
    <property type="term" value="F:molybdopterin molybdotransferase activity"/>
    <property type="evidence" value="ECO:0007669"/>
    <property type="project" value="UniProtKB-UniRule"/>
</dbReference>
<name>A0A1B0D7M9_PHLPP</name>
<dbReference type="Gene3D" id="2.170.190.11">
    <property type="entry name" value="Molybdopterin biosynthesis moea protein, domain 3"/>
    <property type="match status" value="1"/>
</dbReference>
<evidence type="ECO:0000313" key="7">
    <source>
        <dbReference type="Proteomes" id="UP000092462"/>
    </source>
</evidence>
<accession>A0A1B0D7M9</accession>
<evidence type="ECO:0000259" key="5">
    <source>
        <dbReference type="SMART" id="SM00852"/>
    </source>
</evidence>
<evidence type="ECO:0000313" key="6">
    <source>
        <dbReference type="EnsemblMetazoa" id="PPAI003552-PA"/>
    </source>
</evidence>
<evidence type="ECO:0000256" key="4">
    <source>
        <dbReference type="RuleBase" id="RU365090"/>
    </source>
</evidence>
<dbReference type="Pfam" id="PF00994">
    <property type="entry name" value="MoCF_biosynth"/>
    <property type="match status" value="1"/>
</dbReference>
<dbReference type="VEuPathDB" id="VectorBase:PPAI003552"/>
<dbReference type="InterPro" id="IPR005110">
    <property type="entry name" value="MoeA_linker/N"/>
</dbReference>
<comment type="similarity">
    <text evidence="1">In the N-terminal section; belongs to the MoaB/Mog family.</text>
</comment>
<dbReference type="GO" id="GO:0005524">
    <property type="term" value="F:ATP binding"/>
    <property type="evidence" value="ECO:0007669"/>
    <property type="project" value="UniProtKB-UniRule"/>
</dbReference>
<organism evidence="6 7">
    <name type="scientific">Phlebotomus papatasi</name>
    <name type="common">Sandfly</name>
    <dbReference type="NCBI Taxonomy" id="29031"/>
    <lineage>
        <taxon>Eukaryota</taxon>
        <taxon>Metazoa</taxon>
        <taxon>Ecdysozoa</taxon>
        <taxon>Arthropoda</taxon>
        <taxon>Hexapoda</taxon>
        <taxon>Insecta</taxon>
        <taxon>Pterygota</taxon>
        <taxon>Neoptera</taxon>
        <taxon>Endopterygota</taxon>
        <taxon>Diptera</taxon>
        <taxon>Nematocera</taxon>
        <taxon>Psychodoidea</taxon>
        <taxon>Psychodidae</taxon>
        <taxon>Phlebotomus</taxon>
        <taxon>Phlebotomus</taxon>
    </lineage>
</organism>
<comment type="similarity">
    <text evidence="2">In the C-terminal section; belongs to the MoeA family.</text>
</comment>
<dbReference type="PANTHER" id="PTHR10192:SF5">
    <property type="entry name" value="GEPHYRIN"/>
    <property type="match status" value="1"/>
</dbReference>
<dbReference type="GO" id="GO:0030425">
    <property type="term" value="C:dendrite"/>
    <property type="evidence" value="ECO:0007669"/>
    <property type="project" value="TreeGrafter"/>
</dbReference>
<dbReference type="GO" id="GO:0046872">
    <property type="term" value="F:metal ion binding"/>
    <property type="evidence" value="ECO:0007669"/>
    <property type="project" value="UniProtKB-UniRule"/>
</dbReference>
<dbReference type="AlphaFoldDB" id="A0A1B0D7M9"/>
<evidence type="ECO:0000256" key="3">
    <source>
        <dbReference type="ARBA" id="ARBA00012509"/>
    </source>
</evidence>
<dbReference type="InterPro" id="IPR036425">
    <property type="entry name" value="MoaB/Mog-like_dom_sf"/>
</dbReference>
<dbReference type="VEuPathDB" id="VectorBase:PPAPM1_010888"/>